<name>A0A4P7CXG0_9BURK</name>
<accession>A0A4P7CXG0</accession>
<dbReference type="Pfam" id="PF05488">
    <property type="entry name" value="PAAR_motif"/>
    <property type="match status" value="1"/>
</dbReference>
<evidence type="ECO:0000256" key="1">
    <source>
        <dbReference type="SAM" id="MobiDB-lite"/>
    </source>
</evidence>
<organism evidence="2 3">
    <name type="scientific">Paraburkholderia pallida</name>
    <dbReference type="NCBI Taxonomy" id="2547399"/>
    <lineage>
        <taxon>Bacteria</taxon>
        <taxon>Pseudomonadati</taxon>
        <taxon>Pseudomonadota</taxon>
        <taxon>Betaproteobacteria</taxon>
        <taxon>Burkholderiales</taxon>
        <taxon>Burkholderiaceae</taxon>
        <taxon>Paraburkholderia</taxon>
    </lineage>
</organism>
<protein>
    <submittedName>
        <fullName evidence="2">PAAR domain-containing protein</fullName>
    </submittedName>
</protein>
<evidence type="ECO:0000313" key="2">
    <source>
        <dbReference type="EMBL" id="QBR00138.1"/>
    </source>
</evidence>
<dbReference type="EMBL" id="CP038149">
    <property type="protein sequence ID" value="QBR00138.1"/>
    <property type="molecule type" value="Genomic_DNA"/>
</dbReference>
<sequence length="83" mass="8924">MINLIRVGDNTDHGGKVETGSTTMRFEGRHVARKGDHVSCPQHPDVSPNVIEEGDPSMTDNGIPVARHGHRATCGCHLISSLI</sequence>
<reference evidence="2 3" key="1">
    <citation type="submission" date="2019-03" db="EMBL/GenBank/DDBJ databases">
        <title>Paraburkholderia sp. 7MH5, isolated from subtropical forest soil.</title>
        <authorList>
            <person name="Gao Z.-H."/>
            <person name="Qiu L.-H."/>
        </authorList>
    </citation>
    <scope>NUCLEOTIDE SEQUENCE [LARGE SCALE GENOMIC DNA]</scope>
    <source>
        <strain evidence="2 3">7MH5</strain>
    </source>
</reference>
<dbReference type="KEGG" id="ppai:E1956_23945"/>
<keyword evidence="3" id="KW-1185">Reference proteome</keyword>
<evidence type="ECO:0000313" key="3">
    <source>
        <dbReference type="Proteomes" id="UP000295727"/>
    </source>
</evidence>
<dbReference type="RefSeq" id="WP_134753517.1">
    <property type="nucleotide sequence ID" value="NZ_CP038149.1"/>
</dbReference>
<dbReference type="Gene3D" id="2.60.200.60">
    <property type="match status" value="1"/>
</dbReference>
<dbReference type="CDD" id="cd14744">
    <property type="entry name" value="PAAR_CT_2"/>
    <property type="match status" value="1"/>
</dbReference>
<gene>
    <name evidence="2" type="ORF">E1956_23945</name>
</gene>
<dbReference type="AlphaFoldDB" id="A0A4P7CXG0"/>
<proteinExistence type="predicted"/>
<dbReference type="InterPro" id="IPR008727">
    <property type="entry name" value="PAAR_motif"/>
</dbReference>
<feature type="region of interest" description="Disordered" evidence="1">
    <location>
        <begin position="33"/>
        <end position="58"/>
    </location>
</feature>
<dbReference type="OrthoDB" id="8565659at2"/>
<dbReference type="Proteomes" id="UP000295727">
    <property type="component" value="Chromosome 2"/>
</dbReference>
<feature type="region of interest" description="Disordered" evidence="1">
    <location>
        <begin position="1"/>
        <end position="20"/>
    </location>
</feature>